<protein>
    <submittedName>
        <fullName evidence="2">Uncharacterized protein</fullName>
    </submittedName>
</protein>
<feature type="non-terminal residue" evidence="2">
    <location>
        <position position="87"/>
    </location>
</feature>
<reference evidence="2" key="1">
    <citation type="submission" date="2014-12" db="EMBL/GenBank/DDBJ databases">
        <title>Insight into the proteome of Arion vulgaris.</title>
        <authorList>
            <person name="Aradska J."/>
            <person name="Bulat T."/>
            <person name="Smidak R."/>
            <person name="Sarate P."/>
            <person name="Gangsoo J."/>
            <person name="Sialana F."/>
            <person name="Bilban M."/>
            <person name="Lubec G."/>
        </authorList>
    </citation>
    <scope>NUCLEOTIDE SEQUENCE</scope>
    <source>
        <tissue evidence="2">Skin</tissue>
    </source>
</reference>
<proteinExistence type="predicted"/>
<evidence type="ECO:0000313" key="2">
    <source>
        <dbReference type="EMBL" id="CEK50193.1"/>
    </source>
</evidence>
<dbReference type="EMBL" id="HACG01003328">
    <property type="protein sequence ID" value="CEK50193.1"/>
    <property type="molecule type" value="Transcribed_RNA"/>
</dbReference>
<feature type="compositionally biased region" description="Polar residues" evidence="1">
    <location>
        <begin position="53"/>
        <end position="69"/>
    </location>
</feature>
<gene>
    <name evidence="2" type="primary">ORF10108</name>
</gene>
<evidence type="ECO:0000256" key="1">
    <source>
        <dbReference type="SAM" id="MobiDB-lite"/>
    </source>
</evidence>
<dbReference type="AlphaFoldDB" id="A0A0B6Y240"/>
<feature type="region of interest" description="Disordered" evidence="1">
    <location>
        <begin position="31"/>
        <end position="74"/>
    </location>
</feature>
<sequence length="87" mass="9874">KTKNELDAVSDKLTEDQKIETTGTISINSSCSEKEAKIETPVSRIRKKKKNLSDQPTTVVEQKQLSSPVRHNKTLVKGFKKHERLKL</sequence>
<feature type="non-terminal residue" evidence="2">
    <location>
        <position position="1"/>
    </location>
</feature>
<accession>A0A0B6Y240</accession>
<name>A0A0B6Y240_9EUPU</name>
<organism evidence="2">
    <name type="scientific">Arion vulgaris</name>
    <dbReference type="NCBI Taxonomy" id="1028688"/>
    <lineage>
        <taxon>Eukaryota</taxon>
        <taxon>Metazoa</taxon>
        <taxon>Spiralia</taxon>
        <taxon>Lophotrochozoa</taxon>
        <taxon>Mollusca</taxon>
        <taxon>Gastropoda</taxon>
        <taxon>Heterobranchia</taxon>
        <taxon>Euthyneura</taxon>
        <taxon>Panpulmonata</taxon>
        <taxon>Eupulmonata</taxon>
        <taxon>Stylommatophora</taxon>
        <taxon>Helicina</taxon>
        <taxon>Arionoidea</taxon>
        <taxon>Arionidae</taxon>
        <taxon>Arion</taxon>
    </lineage>
</organism>